<feature type="signal peptide" evidence="2">
    <location>
        <begin position="1"/>
        <end position="17"/>
    </location>
</feature>
<evidence type="ECO:0000313" key="4">
    <source>
        <dbReference type="Proteomes" id="UP000218231"/>
    </source>
</evidence>
<keyword evidence="2" id="KW-0732">Signal</keyword>
<dbReference type="AlphaFoldDB" id="A0A2A2KKG3"/>
<evidence type="ECO:0008006" key="5">
    <source>
        <dbReference type="Google" id="ProtNLM"/>
    </source>
</evidence>
<comment type="caution">
    <text evidence="3">The sequence shown here is derived from an EMBL/GenBank/DDBJ whole genome shotgun (WGS) entry which is preliminary data.</text>
</comment>
<sequence>MVSRCLLVALLVSAVSAGFLDNVSGVTSDVGSFFSKQFNNVKDLFASDQSGLESNVQRVYDLLNVIKEKAKMLEPLASDSQKATLGKVDKFLSDVTAFQTQVKNEGAAKFNENKSRWQSMVQNIFEKNGLNDIVKLLKLNSAPGVSAFVAICAPIILAVIYH</sequence>
<keyword evidence="1" id="KW-1133">Transmembrane helix</keyword>
<protein>
    <recommendedName>
        <fullName evidence="5">SXP/RAL-2 family protein Ani s 5-like cation-binding domain-containing protein</fullName>
    </recommendedName>
</protein>
<feature type="chain" id="PRO_5012403788" description="SXP/RAL-2 family protein Ani s 5-like cation-binding domain-containing protein" evidence="2">
    <location>
        <begin position="18"/>
        <end position="162"/>
    </location>
</feature>
<accession>A0A2A2KKG3</accession>
<evidence type="ECO:0000313" key="3">
    <source>
        <dbReference type="EMBL" id="PAV74309.1"/>
    </source>
</evidence>
<dbReference type="OrthoDB" id="5813557at2759"/>
<keyword evidence="4" id="KW-1185">Reference proteome</keyword>
<name>A0A2A2KKG3_9BILA</name>
<organism evidence="3 4">
    <name type="scientific">Diploscapter pachys</name>
    <dbReference type="NCBI Taxonomy" id="2018661"/>
    <lineage>
        <taxon>Eukaryota</taxon>
        <taxon>Metazoa</taxon>
        <taxon>Ecdysozoa</taxon>
        <taxon>Nematoda</taxon>
        <taxon>Chromadorea</taxon>
        <taxon>Rhabditida</taxon>
        <taxon>Rhabditina</taxon>
        <taxon>Rhabditomorpha</taxon>
        <taxon>Rhabditoidea</taxon>
        <taxon>Rhabditidae</taxon>
        <taxon>Diploscapter</taxon>
    </lineage>
</organism>
<feature type="transmembrane region" description="Helical" evidence="1">
    <location>
        <begin position="142"/>
        <end position="161"/>
    </location>
</feature>
<dbReference type="InterPro" id="IPR016859">
    <property type="entry name" value="UCP207779"/>
</dbReference>
<evidence type="ECO:0000256" key="1">
    <source>
        <dbReference type="SAM" id="Phobius"/>
    </source>
</evidence>
<evidence type="ECO:0000256" key="2">
    <source>
        <dbReference type="SAM" id="SignalP"/>
    </source>
</evidence>
<dbReference type="EMBL" id="LIAE01008352">
    <property type="protein sequence ID" value="PAV74309.1"/>
    <property type="molecule type" value="Genomic_DNA"/>
</dbReference>
<reference evidence="3 4" key="1">
    <citation type="journal article" date="2017" name="Curr. Biol.">
        <title>Genome architecture and evolution of a unichromosomal asexual nematode.</title>
        <authorList>
            <person name="Fradin H."/>
            <person name="Zegar C."/>
            <person name="Gutwein M."/>
            <person name="Lucas J."/>
            <person name="Kovtun M."/>
            <person name="Corcoran D."/>
            <person name="Baugh L.R."/>
            <person name="Kiontke K."/>
            <person name="Gunsalus K."/>
            <person name="Fitch D.H."/>
            <person name="Piano F."/>
        </authorList>
    </citation>
    <scope>NUCLEOTIDE SEQUENCE [LARGE SCALE GENOMIC DNA]</scope>
    <source>
        <strain evidence="3">PF1309</strain>
    </source>
</reference>
<dbReference type="Proteomes" id="UP000218231">
    <property type="component" value="Unassembled WGS sequence"/>
</dbReference>
<proteinExistence type="predicted"/>
<dbReference type="PIRSF" id="PIRSF027779">
    <property type="entry name" value="UCP207779"/>
    <property type="match status" value="1"/>
</dbReference>
<gene>
    <name evidence="3" type="ORF">WR25_23558</name>
</gene>
<keyword evidence="1" id="KW-0812">Transmembrane</keyword>
<keyword evidence="1" id="KW-0472">Membrane</keyword>